<organism evidence="1 2">
    <name type="scientific">Floridaenema aerugineum BLCC-F46</name>
    <dbReference type="NCBI Taxonomy" id="3153654"/>
    <lineage>
        <taxon>Bacteria</taxon>
        <taxon>Bacillati</taxon>
        <taxon>Cyanobacteriota</taxon>
        <taxon>Cyanophyceae</taxon>
        <taxon>Oscillatoriophycideae</taxon>
        <taxon>Aerosakkonematales</taxon>
        <taxon>Aerosakkonemataceae</taxon>
        <taxon>Floridanema</taxon>
        <taxon>Floridanema aerugineum</taxon>
    </lineage>
</organism>
<dbReference type="EMBL" id="JBHFNQ010000220">
    <property type="protein sequence ID" value="MFB2881380.1"/>
    <property type="molecule type" value="Genomic_DNA"/>
</dbReference>
<proteinExistence type="predicted"/>
<evidence type="ECO:0000313" key="2">
    <source>
        <dbReference type="Proteomes" id="UP001576774"/>
    </source>
</evidence>
<sequence>MNKSSIVIPSGELIVQAAEENNLPSLTNTSNKRLTLKIQAEGMWSYGGEDAFANQVDANGNVAETGRHPYMRFPDITPAALVAVKNNQAVASGKDQMISLDPGESVFFVNNDQPGVYGDNSGSLTIKWSIAAINLSNGNTLSQQGGEINSDIELPSGELIVEATEEQDLPTLMNESDKTITLKIEAQGLWNYGDTSIYAKEVDANGNWESSGQEPKMRFSNIKPAALVTIKYDQAIGSGKEQTIQLKPGEVVSFINNDEPGYYFDNSGTQTVKWSIVSAY</sequence>
<dbReference type="Pfam" id="PF07828">
    <property type="entry name" value="PA-IL"/>
    <property type="match status" value="1"/>
</dbReference>
<dbReference type="InterPro" id="IPR012905">
    <property type="entry name" value="PA-IL"/>
</dbReference>
<name>A0ABV4XF04_9CYAN</name>
<gene>
    <name evidence="1" type="ORF">ACE1CC_31385</name>
</gene>
<comment type="caution">
    <text evidence="1">The sequence shown here is derived from an EMBL/GenBank/DDBJ whole genome shotgun (WGS) entry which is preliminary data.</text>
</comment>
<keyword evidence="2" id="KW-1185">Reference proteome</keyword>
<protein>
    <submittedName>
        <fullName evidence="1">LecA/PA-IL family lectin</fullName>
    </submittedName>
</protein>
<accession>A0ABV4XF04</accession>
<dbReference type="Proteomes" id="UP001576774">
    <property type="component" value="Unassembled WGS sequence"/>
</dbReference>
<dbReference type="RefSeq" id="WP_413274360.1">
    <property type="nucleotide sequence ID" value="NZ_JBHFNQ010000220.1"/>
</dbReference>
<reference evidence="1 2" key="1">
    <citation type="submission" date="2024-09" db="EMBL/GenBank/DDBJ databases">
        <title>Floridaenema gen nov. (Aerosakkonemataceae, Aerosakkonematales ord. nov., Cyanobacteria) from benthic tropical and subtropical fresh waters, with the description of four new species.</title>
        <authorList>
            <person name="Moretto J.A."/>
            <person name="Berthold D.E."/>
            <person name="Lefler F.W."/>
            <person name="Huang I.-S."/>
            <person name="Laughinghouse H. IV."/>
        </authorList>
    </citation>
    <scope>NUCLEOTIDE SEQUENCE [LARGE SCALE GENOMIC DNA]</scope>
    <source>
        <strain evidence="1 2">BLCC-F46</strain>
    </source>
</reference>
<dbReference type="Gene3D" id="2.60.120.430">
    <property type="entry name" value="Galactose-binding lectin"/>
    <property type="match status" value="2"/>
</dbReference>
<evidence type="ECO:0000313" key="1">
    <source>
        <dbReference type="EMBL" id="MFB2881380.1"/>
    </source>
</evidence>